<dbReference type="GO" id="GO:0004748">
    <property type="term" value="F:ribonucleoside-diphosphate reductase activity, thioredoxin disulfide as acceptor"/>
    <property type="evidence" value="ECO:0007669"/>
    <property type="project" value="UniProtKB-EC"/>
</dbReference>
<evidence type="ECO:0000256" key="5">
    <source>
        <dbReference type="ARBA" id="ARBA00022840"/>
    </source>
</evidence>
<evidence type="ECO:0000256" key="8">
    <source>
        <dbReference type="PROSITE-ProRule" id="PRU00492"/>
    </source>
</evidence>
<name>A0A192Y835_9CAUD</name>
<comment type="similarity">
    <text evidence="1 9">Belongs to the ribonucleoside diphosphate reductase large chain family.</text>
</comment>
<proteinExistence type="inferred from homology"/>
<gene>
    <name evidence="11" type="ORF">KTN4_368</name>
</gene>
<dbReference type="InterPro" id="IPR013509">
    <property type="entry name" value="RNR_lsu_N"/>
</dbReference>
<dbReference type="NCBIfam" id="TIGR02506">
    <property type="entry name" value="NrdE_NrdA"/>
    <property type="match status" value="1"/>
</dbReference>
<evidence type="ECO:0000313" key="11">
    <source>
        <dbReference type="EMBL" id="ANM45126.1"/>
    </source>
</evidence>
<keyword evidence="5 8" id="KW-0067">ATP-binding</keyword>
<keyword evidence="7 9" id="KW-0215">Deoxyribonucleotide synthesis</keyword>
<dbReference type="Pfam" id="PF00317">
    <property type="entry name" value="Ribonuc_red_lgN"/>
    <property type="match status" value="1"/>
</dbReference>
<evidence type="ECO:0000256" key="6">
    <source>
        <dbReference type="ARBA" id="ARBA00023002"/>
    </source>
</evidence>
<accession>A0A192Y835</accession>
<comment type="function">
    <text evidence="9">Provides the precursors necessary for DNA synthesis. Catalyzes the biosynthesis of deoxyribonucleotides from the corresponding ribonucleotides.</text>
</comment>
<evidence type="ECO:0000256" key="1">
    <source>
        <dbReference type="ARBA" id="ARBA00010406"/>
    </source>
</evidence>
<dbReference type="InterPro" id="IPR008926">
    <property type="entry name" value="RNR_R1-su_N"/>
</dbReference>
<dbReference type="InterPro" id="IPR039718">
    <property type="entry name" value="Rrm1"/>
</dbReference>
<keyword evidence="4 8" id="KW-0547">Nucleotide-binding</keyword>
<evidence type="ECO:0000256" key="3">
    <source>
        <dbReference type="ARBA" id="ARBA00022533"/>
    </source>
</evidence>
<evidence type="ECO:0000256" key="7">
    <source>
        <dbReference type="ARBA" id="ARBA00023116"/>
    </source>
</evidence>
<dbReference type="GO" id="GO:0009263">
    <property type="term" value="P:deoxyribonucleotide biosynthetic process"/>
    <property type="evidence" value="ECO:0007669"/>
    <property type="project" value="UniProtKB-KW"/>
</dbReference>
<dbReference type="PROSITE" id="PS51161">
    <property type="entry name" value="ATP_CONE"/>
    <property type="match status" value="1"/>
</dbReference>
<comment type="catalytic activity">
    <reaction evidence="9">
        <text>a 2'-deoxyribonucleoside 5'-diphosphate + [thioredoxin]-disulfide + H2O = a ribonucleoside 5'-diphosphate + [thioredoxin]-dithiol</text>
        <dbReference type="Rhea" id="RHEA:23252"/>
        <dbReference type="Rhea" id="RHEA-COMP:10698"/>
        <dbReference type="Rhea" id="RHEA-COMP:10700"/>
        <dbReference type="ChEBI" id="CHEBI:15377"/>
        <dbReference type="ChEBI" id="CHEBI:29950"/>
        <dbReference type="ChEBI" id="CHEBI:50058"/>
        <dbReference type="ChEBI" id="CHEBI:57930"/>
        <dbReference type="ChEBI" id="CHEBI:73316"/>
        <dbReference type="EC" id="1.17.4.1"/>
    </reaction>
</comment>
<dbReference type="InterPro" id="IPR005144">
    <property type="entry name" value="ATP-cone_dom"/>
</dbReference>
<dbReference type="SUPFAM" id="SSF51998">
    <property type="entry name" value="PFL-like glycyl radical enzymes"/>
    <property type="match status" value="1"/>
</dbReference>
<evidence type="ECO:0000313" key="12">
    <source>
        <dbReference type="Proteomes" id="UP000224336"/>
    </source>
</evidence>
<dbReference type="EC" id="1.17.4.1" evidence="2 9"/>
<keyword evidence="6 9" id="KW-0560">Oxidoreductase</keyword>
<evidence type="ECO:0000256" key="2">
    <source>
        <dbReference type="ARBA" id="ARBA00012274"/>
    </source>
</evidence>
<evidence type="ECO:0000256" key="4">
    <source>
        <dbReference type="ARBA" id="ARBA00022741"/>
    </source>
</evidence>
<dbReference type="PANTHER" id="PTHR11573">
    <property type="entry name" value="RIBONUCLEOSIDE-DIPHOSPHATE REDUCTASE LARGE CHAIN"/>
    <property type="match status" value="1"/>
</dbReference>
<dbReference type="EMBL" id="KU521356">
    <property type="protein sequence ID" value="ANM45126.1"/>
    <property type="molecule type" value="Genomic_DNA"/>
</dbReference>
<dbReference type="PANTHER" id="PTHR11573:SF6">
    <property type="entry name" value="RIBONUCLEOSIDE-DIPHOSPHATE REDUCTASE LARGE SUBUNIT"/>
    <property type="match status" value="1"/>
</dbReference>
<protein>
    <recommendedName>
        <fullName evidence="2 9">Ribonucleoside-diphosphate reductase</fullName>
        <ecNumber evidence="2 9">1.17.4.1</ecNumber>
    </recommendedName>
</protein>
<dbReference type="Gene3D" id="1.10.1650.20">
    <property type="match status" value="1"/>
</dbReference>
<evidence type="ECO:0000259" key="10">
    <source>
        <dbReference type="PROSITE" id="PS51161"/>
    </source>
</evidence>
<organism evidence="11 12">
    <name type="scientific">Pseudomonas phage KTN4</name>
    <dbReference type="NCBI Taxonomy" id="1862701"/>
    <lineage>
        <taxon>Viruses</taxon>
        <taxon>Duplodnaviria</taxon>
        <taxon>Heunggongvirae</taxon>
        <taxon>Uroviricota</taxon>
        <taxon>Caudoviricetes</taxon>
        <taxon>Chimalliviridae</taxon>
        <taxon>Phikzvirus</taxon>
        <taxon>Phikzvirus phiKZ</taxon>
    </lineage>
</organism>
<reference evidence="11 12" key="1">
    <citation type="journal article" date="2016" name="Sci. Rep.">
        <title>A proposed integrated approach for the preclinical evaluation of phage therapy in Pseudomonas infections.</title>
        <authorList>
            <person name="Danis-Wlodarczyk K."/>
            <person name="Vandenheuvel D."/>
            <person name="Jang H.B."/>
            <person name="Briers Y."/>
            <person name="Olszak T."/>
            <person name="Arabski M."/>
            <person name="Wasik S."/>
            <person name="Drabik M."/>
            <person name="Higgins G."/>
            <person name="Tyrrell J."/>
            <person name="Harvey B.J."/>
            <person name="Noben J.P."/>
            <person name="Lavigne R."/>
            <person name="Drulis-Kawa Z."/>
        </authorList>
    </citation>
    <scope>NUCLEOTIDE SEQUENCE [LARGE SCALE GENOMIC DNA]</scope>
</reference>
<evidence type="ECO:0000256" key="9">
    <source>
        <dbReference type="RuleBase" id="RU003410"/>
    </source>
</evidence>
<sequence>MLKTIIKLDGTEEAYSPAKINGWGEWAAQHLGDKVDWSSVVMDAVQALGDKTSSQELQLQLIEECLNRKTWSYYLMAGRLYAIYLRKKFYGLNGIPTVKALQTRMRKDGIIVKLDYSSKEYAQIEKIIDHDLDLLCPHFSLHHIRGKYALRNRKTGQEYETAQFVYMRMAMALAEKEPAETRMTHVENYYKLLSNKILSAPTPNYVNLGTKLRGFASCCLFASGDNGVSLAMGDYIANIMTQSSAGIGVNLMTRSIGDPIRNGLIIHQGKKPYIDVIGKAVRANLQNGRGGAVTCYYSAFDPEADMITQLRNPRSTEDRKNRDLHYAFLSNKFFAKKAAQKDGMIFVFNPFTAPDLHDAFYSGDIDKFIKLYEKYEADPKFEKTYVNARDLLKSMLVEAYETGTIYSAQIDELNHHTPFKEPIYSSNLCLEIAEPTKPYYRMEDLYSSEDHGRGEIATCSLAAIAVDNVPDKQTYEMAAYYALKMIDYCILNAEYAFPHLALTAKNRMSAGVGIMGLATHMARAGLKYSSDAGKAEIHFIAERHMYFLIKASLKISKERGNAPWIHKTKWPEGWTPRKTYNKSVDTIIEGGFEELYPWDELEKEIKENGGIAHSVLAAYMPGEASSKALGSTNGPYPVRRLILNKTDNGARVLWAAPYGDDDSYVYESAYDIPTKDLIDCYAIIQKWTDQTISADLYRRIVGSEKISSNEMLGNHFYMVKRGMKTRYYVNLETAAGLDIKSLERAVEVTNTEVGCAGGSCTL</sequence>
<keyword evidence="3" id="KW-0021">Allosteric enzyme</keyword>
<dbReference type="Proteomes" id="UP000224336">
    <property type="component" value="Segment"/>
</dbReference>
<feature type="domain" description="ATP-cone" evidence="10">
    <location>
        <begin position="3"/>
        <end position="91"/>
    </location>
</feature>
<dbReference type="GO" id="GO:0005524">
    <property type="term" value="F:ATP binding"/>
    <property type="evidence" value="ECO:0007669"/>
    <property type="project" value="UniProtKB-UniRule"/>
</dbReference>
<dbReference type="Gene3D" id="3.20.70.20">
    <property type="match status" value="1"/>
</dbReference>
<dbReference type="InterPro" id="IPR013346">
    <property type="entry name" value="NrdE_NrdA_C"/>
</dbReference>
<dbReference type="PRINTS" id="PR01183">
    <property type="entry name" value="RIBORDTASEM1"/>
</dbReference>
<dbReference type="InterPro" id="IPR000788">
    <property type="entry name" value="RNR_lg_C"/>
</dbReference>
<dbReference type="SUPFAM" id="SSF48168">
    <property type="entry name" value="R1 subunit of ribonucleotide reductase, N-terminal domain"/>
    <property type="match status" value="1"/>
</dbReference>
<dbReference type="UniPathway" id="UPA00326"/>
<dbReference type="Pfam" id="PF02867">
    <property type="entry name" value="Ribonuc_red_lgC"/>
    <property type="match status" value="1"/>
</dbReference>